<dbReference type="AlphaFoldDB" id="A0A259TY64"/>
<keyword evidence="2" id="KW-1185">Reference proteome</keyword>
<evidence type="ECO:0000313" key="1">
    <source>
        <dbReference type="EMBL" id="OZC02651.1"/>
    </source>
</evidence>
<dbReference type="OrthoDB" id="9800567at2"/>
<dbReference type="Proteomes" id="UP000216446">
    <property type="component" value="Unassembled WGS sequence"/>
</dbReference>
<reference evidence="1 2" key="1">
    <citation type="submission" date="2016-11" db="EMBL/GenBank/DDBJ databases">
        <title>Study of marine rhodopsin-containing bacteria.</title>
        <authorList>
            <person name="Yoshizawa S."/>
            <person name="Kumagai Y."/>
            <person name="Kogure K."/>
        </authorList>
    </citation>
    <scope>NUCLEOTIDE SEQUENCE [LARGE SCALE GENOMIC DNA]</scope>
    <source>
        <strain evidence="1 2">SG-29</strain>
    </source>
</reference>
<dbReference type="EMBL" id="MQWB01000001">
    <property type="protein sequence ID" value="OZC02651.1"/>
    <property type="molecule type" value="Genomic_DNA"/>
</dbReference>
<accession>A0A259TY64</accession>
<dbReference type="Gene3D" id="3.30.460.40">
    <property type="match status" value="1"/>
</dbReference>
<protein>
    <submittedName>
        <fullName evidence="1">Uncharacterized protein</fullName>
    </submittedName>
</protein>
<sequence length="236" mass="26608">MWGRSIISRVGKLLSPEARTALINAGIALHMPSRRRFFRRIERLIRTDAIPCVIAGGYAYDAKRGRITRPHKDVDMLALEEDRDAIIAAFEAAGLRVKAKRSTRLVVTDRVWCWGDVFLFRDVGGGLAEIEGSDYNKIIMRVPRDVLVRRQQGRIGDRELPIPCDDYFYCMAPFIANEDDQAFCRGLPHSPSLRLHTRPAPEHPGYTLYEWGYDPVDQTTGALISEPKPEASGARG</sequence>
<dbReference type="Pfam" id="PF10706">
    <property type="entry name" value="Aminoglyc_resit"/>
    <property type="match status" value="1"/>
</dbReference>
<proteinExistence type="predicted"/>
<dbReference type="InParanoid" id="A0A259TY64"/>
<dbReference type="InterPro" id="IPR019646">
    <property type="entry name" value="Aminoglyc_AdlTrfase"/>
</dbReference>
<evidence type="ECO:0000313" key="2">
    <source>
        <dbReference type="Proteomes" id="UP000216446"/>
    </source>
</evidence>
<comment type="caution">
    <text evidence="1">The sequence shown here is derived from an EMBL/GenBank/DDBJ whole genome shotgun (WGS) entry which is preliminary data.</text>
</comment>
<organism evidence="1 2">
    <name type="scientific">Rubricoccus marinus</name>
    <dbReference type="NCBI Taxonomy" id="716817"/>
    <lineage>
        <taxon>Bacteria</taxon>
        <taxon>Pseudomonadati</taxon>
        <taxon>Rhodothermota</taxon>
        <taxon>Rhodothermia</taxon>
        <taxon>Rhodothermales</taxon>
        <taxon>Rubricoccaceae</taxon>
        <taxon>Rubricoccus</taxon>
    </lineage>
</organism>
<gene>
    <name evidence="1" type="ORF">BSZ36_06485</name>
</gene>
<name>A0A259TY64_9BACT</name>
<dbReference type="RefSeq" id="WP_094547116.1">
    <property type="nucleotide sequence ID" value="NZ_MQWB01000001.1"/>
</dbReference>